<reference evidence="4" key="1">
    <citation type="submission" date="2022-11" db="UniProtKB">
        <authorList>
            <consortium name="WormBaseParasite"/>
        </authorList>
    </citation>
    <scope>IDENTIFICATION</scope>
</reference>
<evidence type="ECO:0000313" key="3">
    <source>
        <dbReference type="Proteomes" id="UP000887563"/>
    </source>
</evidence>
<accession>A0A914MLD6</accession>
<dbReference type="AlphaFoldDB" id="A0A914MLD6"/>
<keyword evidence="1" id="KW-0812">Transmembrane</keyword>
<dbReference type="Proteomes" id="UP000887563">
    <property type="component" value="Unplaced"/>
</dbReference>
<dbReference type="InterPro" id="IPR002123">
    <property type="entry name" value="Plipid/glycerol_acylTrfase"/>
</dbReference>
<feature type="transmembrane region" description="Helical" evidence="1">
    <location>
        <begin position="19"/>
        <end position="36"/>
    </location>
</feature>
<dbReference type="WBParaSite" id="Minc3s02129g28453">
    <property type="protein sequence ID" value="Minc3s02129g28453"/>
    <property type="gene ID" value="Minc3s02129g28453"/>
</dbReference>
<name>A0A914MLD6_MELIC</name>
<dbReference type="GO" id="GO:0016746">
    <property type="term" value="F:acyltransferase activity"/>
    <property type="evidence" value="ECO:0007669"/>
    <property type="project" value="InterPro"/>
</dbReference>
<evidence type="ECO:0000256" key="1">
    <source>
        <dbReference type="SAM" id="Phobius"/>
    </source>
</evidence>
<evidence type="ECO:0000313" key="4">
    <source>
        <dbReference type="WBParaSite" id="Minc3s02129g28453"/>
    </source>
</evidence>
<sequence length="102" mass="12740">MITIFGMHRELRSLMDRAITFWMLIPLFFLHFIFRVKVKAIGDEIRLDEPSILILNHRTRLDWFYFWLVLWRMNPNRKMERGKMKKIAKRFWKKIYYKAETS</sequence>
<keyword evidence="1" id="KW-1133">Transmembrane helix</keyword>
<keyword evidence="1" id="KW-0472">Membrane</keyword>
<proteinExistence type="predicted"/>
<dbReference type="SUPFAM" id="SSF69593">
    <property type="entry name" value="Glycerol-3-phosphate (1)-acyltransferase"/>
    <property type="match status" value="1"/>
</dbReference>
<protein>
    <submittedName>
        <fullName evidence="4">Phospholipid/glycerol acyltransferase domain-containing protein</fullName>
    </submittedName>
</protein>
<evidence type="ECO:0000259" key="2">
    <source>
        <dbReference type="Pfam" id="PF01553"/>
    </source>
</evidence>
<organism evidence="3 4">
    <name type="scientific">Meloidogyne incognita</name>
    <name type="common">Southern root-knot nematode worm</name>
    <name type="synonym">Oxyuris incognita</name>
    <dbReference type="NCBI Taxonomy" id="6306"/>
    <lineage>
        <taxon>Eukaryota</taxon>
        <taxon>Metazoa</taxon>
        <taxon>Ecdysozoa</taxon>
        <taxon>Nematoda</taxon>
        <taxon>Chromadorea</taxon>
        <taxon>Rhabditida</taxon>
        <taxon>Tylenchina</taxon>
        <taxon>Tylenchomorpha</taxon>
        <taxon>Tylenchoidea</taxon>
        <taxon>Meloidogynidae</taxon>
        <taxon>Meloidogyninae</taxon>
        <taxon>Meloidogyne</taxon>
        <taxon>Meloidogyne incognita group</taxon>
    </lineage>
</organism>
<feature type="domain" description="Phospholipid/glycerol acyltransferase" evidence="2">
    <location>
        <begin position="42"/>
        <end position="77"/>
    </location>
</feature>
<keyword evidence="3" id="KW-1185">Reference proteome</keyword>
<dbReference type="Pfam" id="PF01553">
    <property type="entry name" value="Acyltransferase"/>
    <property type="match status" value="1"/>
</dbReference>